<dbReference type="Gene3D" id="3.20.20.370">
    <property type="entry name" value="Glycoside hydrolase/deacetylase"/>
    <property type="match status" value="1"/>
</dbReference>
<feature type="domain" description="NodB homology" evidence="1">
    <location>
        <begin position="28"/>
        <end position="139"/>
    </location>
</feature>
<dbReference type="EMBL" id="CP001707">
    <property type="protein sequence ID" value="ACV26351.1"/>
    <property type="molecule type" value="Genomic_DNA"/>
</dbReference>
<dbReference type="Pfam" id="PF01522">
    <property type="entry name" value="Polysacc_deac_1"/>
    <property type="match status" value="1"/>
</dbReference>
<name>C7RAQ9_KANKD</name>
<evidence type="ECO:0000313" key="3">
    <source>
        <dbReference type="Proteomes" id="UP000001231"/>
    </source>
</evidence>
<organism evidence="2 3">
    <name type="scientific">Kangiella koreensis (strain DSM 16069 / JCM 12317 / KCTC 12182 / SW-125)</name>
    <dbReference type="NCBI Taxonomy" id="523791"/>
    <lineage>
        <taxon>Bacteria</taxon>
        <taxon>Pseudomonadati</taxon>
        <taxon>Pseudomonadota</taxon>
        <taxon>Gammaproteobacteria</taxon>
        <taxon>Kangiellales</taxon>
        <taxon>Kangiellaceae</taxon>
        <taxon>Kangiella</taxon>
    </lineage>
</organism>
<dbReference type="Proteomes" id="UP000001231">
    <property type="component" value="Chromosome"/>
</dbReference>
<evidence type="ECO:0000259" key="1">
    <source>
        <dbReference type="Pfam" id="PF01522"/>
    </source>
</evidence>
<dbReference type="SUPFAM" id="SSF88713">
    <property type="entry name" value="Glycoside hydrolase/deacetylase"/>
    <property type="match status" value="1"/>
</dbReference>
<dbReference type="InterPro" id="IPR011330">
    <property type="entry name" value="Glyco_hydro/deAcase_b/a-brl"/>
</dbReference>
<dbReference type="KEGG" id="kko:Kkor_0931"/>
<dbReference type="RefSeq" id="WP_012800865.1">
    <property type="nucleotide sequence ID" value="NC_013166.1"/>
</dbReference>
<proteinExistence type="predicted"/>
<dbReference type="STRING" id="523791.Kkor_0931"/>
<dbReference type="GO" id="GO:0005975">
    <property type="term" value="P:carbohydrate metabolic process"/>
    <property type="evidence" value="ECO:0007669"/>
    <property type="project" value="InterPro"/>
</dbReference>
<dbReference type="OrthoDB" id="8597776at2"/>
<dbReference type="GO" id="GO:0016810">
    <property type="term" value="F:hydrolase activity, acting on carbon-nitrogen (but not peptide) bonds"/>
    <property type="evidence" value="ECO:0007669"/>
    <property type="project" value="InterPro"/>
</dbReference>
<dbReference type="AlphaFoldDB" id="C7RAQ9"/>
<evidence type="ECO:0000313" key="2">
    <source>
        <dbReference type="EMBL" id="ACV26351.1"/>
    </source>
</evidence>
<dbReference type="InParanoid" id="C7RAQ9"/>
<sequence>MKTFLTLDYELFFGRESGSAEACILSPTKQLLKVLDKVEAKAAFFVDVGYISRADELDCDQDAVSKVKLQIQELEAAGHDIQLHIHPHWEKSQWHDGAWKFELDFYKLSDFSKEEAHSIVKKYTDKLNSITKSRAIAYRAGGWCIQPFDHFSDALYESGIRIDSTVYKDGLNLSKFQGFDFRNSPNLAWWRFGDDPLTPEENGRFIELPISSSNVSPLFFWKFALVKKLGGIKHHSFGDGNAAPMSKSQLKRLLTQKSRTVASIDGYKSSMLNKFRNECEKQYGSEANLVLIGHPKSLTPYSLKALDKFLSSHSNDNYMTISQWYNSL</sequence>
<keyword evidence="3" id="KW-1185">Reference proteome</keyword>
<dbReference type="InterPro" id="IPR002509">
    <property type="entry name" value="NODB_dom"/>
</dbReference>
<accession>C7RAQ9</accession>
<dbReference type="CDD" id="cd10932">
    <property type="entry name" value="CE4_u8"/>
    <property type="match status" value="1"/>
</dbReference>
<dbReference type="HOGENOM" id="CLU_062597_0_0_6"/>
<reference evidence="2 3" key="1">
    <citation type="journal article" date="2009" name="Stand. Genomic Sci.">
        <title>Complete genome sequence of Kangiella koreensis type strain (SW-125).</title>
        <authorList>
            <person name="Han C."/>
            <person name="Sikorski J."/>
            <person name="Lapidus A."/>
            <person name="Nolan M."/>
            <person name="Glavina Del Rio T."/>
            <person name="Tice H."/>
            <person name="Cheng J.F."/>
            <person name="Lucas S."/>
            <person name="Chen F."/>
            <person name="Copeland A."/>
            <person name="Ivanova N."/>
            <person name="Mavromatis K."/>
            <person name="Ovchinnikova G."/>
            <person name="Pati A."/>
            <person name="Bruce D."/>
            <person name="Goodwin L."/>
            <person name="Pitluck S."/>
            <person name="Chen A."/>
            <person name="Palaniappan K."/>
            <person name="Land M."/>
            <person name="Hauser L."/>
            <person name="Chang Y.J."/>
            <person name="Jeffries C.D."/>
            <person name="Chain P."/>
            <person name="Saunders E."/>
            <person name="Brettin T."/>
            <person name="Goker M."/>
            <person name="Tindall B.J."/>
            <person name="Bristow J."/>
            <person name="Eisen J.A."/>
            <person name="Markowitz V."/>
            <person name="Hugenholtz P."/>
            <person name="Kyrpides N.C."/>
            <person name="Klenk H.P."/>
            <person name="Detter J.C."/>
        </authorList>
    </citation>
    <scope>NUCLEOTIDE SEQUENCE [LARGE SCALE GENOMIC DNA]</scope>
    <source>
        <strain evidence="3">DSM 16069 / KCTC 12182 / SW-125</strain>
    </source>
</reference>
<gene>
    <name evidence="2" type="ordered locus">Kkor_0931</name>
</gene>
<protein>
    <recommendedName>
        <fullName evidence="1">NodB homology domain-containing protein</fullName>
    </recommendedName>
</protein>
<dbReference type="eggNOG" id="COG0726">
    <property type="taxonomic scope" value="Bacteria"/>
</dbReference>